<dbReference type="AlphaFoldDB" id="A0A1C3CWP1"/>
<keyword evidence="2" id="KW-1185">Reference proteome</keyword>
<protein>
    <submittedName>
        <fullName evidence="1">Uncharacterized protein</fullName>
    </submittedName>
</protein>
<gene>
    <name evidence="1" type="ORF">BBP83_06800</name>
</gene>
<dbReference type="OrthoDB" id="516940at2"/>
<dbReference type="EMBL" id="MBDL01000009">
    <property type="protein sequence ID" value="ODA13150.1"/>
    <property type="molecule type" value="Genomic_DNA"/>
</dbReference>
<evidence type="ECO:0000313" key="2">
    <source>
        <dbReference type="Proteomes" id="UP000186553"/>
    </source>
</evidence>
<evidence type="ECO:0000313" key="1">
    <source>
        <dbReference type="EMBL" id="ODA13150.1"/>
    </source>
</evidence>
<dbReference type="Proteomes" id="UP000186553">
    <property type="component" value="Unassembled WGS sequence"/>
</dbReference>
<proteinExistence type="predicted"/>
<organism evidence="1 2">
    <name type="scientific">Acinetobacter celticus</name>
    <dbReference type="NCBI Taxonomy" id="1891224"/>
    <lineage>
        <taxon>Bacteria</taxon>
        <taxon>Pseudomonadati</taxon>
        <taxon>Pseudomonadota</taxon>
        <taxon>Gammaproteobacteria</taxon>
        <taxon>Moraxellales</taxon>
        <taxon>Moraxellaceae</taxon>
        <taxon>Acinetobacter</taxon>
    </lineage>
</organism>
<reference evidence="1 2" key="1">
    <citation type="submission" date="2016-07" db="EMBL/GenBank/DDBJ databases">
        <title>Acinetobacter sp. ANC 4603.</title>
        <authorList>
            <person name="Radolfova-Krizova L."/>
            <person name="Nemec A."/>
        </authorList>
    </citation>
    <scope>NUCLEOTIDE SEQUENCE [LARGE SCALE GENOMIC DNA]</scope>
    <source>
        <strain evidence="1 2">ANC 4603</strain>
    </source>
</reference>
<name>A0A1C3CWP1_9GAMM</name>
<dbReference type="InterPro" id="IPR016084">
    <property type="entry name" value="Haem_Oase-like_multi-hlx"/>
</dbReference>
<comment type="caution">
    <text evidence="1">The sequence shown here is derived from an EMBL/GenBank/DDBJ whole genome shotgun (WGS) entry which is preliminary data.</text>
</comment>
<sequence length="280" mass="32682">MNTLSFTQSEHTRVESLHFIQNSMPANVWNKNISVINQFEKQTINHPLFNHPILARLHQGQLTLTHLKLIHINYFTAIVKNFTDALSMAIYQANALEQHQSIHQEKRIASKIYARYLLSLNLIDELGFNTHDLTQSSPSKSHLVYFLKLMQTLHLDPLDQKETEIEALSLTQFIQNHMHSYADLLLILACTELQVIKFSQALRQNISIYNSEFTEGYYACHGIAQKNNLGLANDDNHEDDIWLLLTQCYTPENESHFQRIHTEYLELWDNFWSKMNQLTT</sequence>
<dbReference type="SUPFAM" id="SSF48613">
    <property type="entry name" value="Heme oxygenase-like"/>
    <property type="match status" value="1"/>
</dbReference>
<dbReference type="RefSeq" id="WP_068887196.1">
    <property type="nucleotide sequence ID" value="NZ_CBCRUU010000002.1"/>
</dbReference>
<dbReference type="Gene3D" id="1.20.910.10">
    <property type="entry name" value="Heme oxygenase-like"/>
    <property type="match status" value="1"/>
</dbReference>
<accession>A0A1C3CWP1</accession>